<evidence type="ECO:0000313" key="3">
    <source>
        <dbReference type="Proteomes" id="UP000621492"/>
    </source>
</evidence>
<dbReference type="AlphaFoldDB" id="A0A9W5TWL2"/>
<dbReference type="EMBL" id="BMJD01000010">
    <property type="protein sequence ID" value="GGB39818.1"/>
    <property type="molecule type" value="Genomic_DNA"/>
</dbReference>
<reference evidence="2" key="2">
    <citation type="submission" date="2020-09" db="EMBL/GenBank/DDBJ databases">
        <authorList>
            <person name="Sun Q."/>
            <person name="Zhou Y."/>
        </authorList>
    </citation>
    <scope>NUCLEOTIDE SEQUENCE</scope>
    <source>
        <strain evidence="2">CGMCC 1.15454</strain>
    </source>
</reference>
<dbReference type="RefSeq" id="WP_088049725.1">
    <property type="nucleotide sequence ID" value="NZ_BMJD01000010.1"/>
</dbReference>
<reference evidence="2" key="1">
    <citation type="journal article" date="2014" name="Int. J. Syst. Evol. Microbiol.">
        <title>Complete genome sequence of Corynebacterium casei LMG S-19264T (=DSM 44701T), isolated from a smear-ripened cheese.</title>
        <authorList>
            <consortium name="US DOE Joint Genome Institute (JGI-PGF)"/>
            <person name="Walter F."/>
            <person name="Albersmeier A."/>
            <person name="Kalinowski J."/>
            <person name="Ruckert C."/>
        </authorList>
    </citation>
    <scope>NUCLEOTIDE SEQUENCE</scope>
    <source>
        <strain evidence="2">CGMCC 1.15454</strain>
    </source>
</reference>
<organism evidence="2 3">
    <name type="scientific">Lentibacillus populi</name>
    <dbReference type="NCBI Taxonomy" id="1827502"/>
    <lineage>
        <taxon>Bacteria</taxon>
        <taxon>Bacillati</taxon>
        <taxon>Bacillota</taxon>
        <taxon>Bacilli</taxon>
        <taxon>Bacillales</taxon>
        <taxon>Bacillaceae</taxon>
        <taxon>Lentibacillus</taxon>
    </lineage>
</organism>
<dbReference type="InterPro" id="IPR027417">
    <property type="entry name" value="P-loop_NTPase"/>
</dbReference>
<dbReference type="InterPro" id="IPR004435">
    <property type="entry name" value="MobB_dom"/>
</dbReference>
<accession>A0A9W5TWL2</accession>
<evidence type="ECO:0000313" key="2">
    <source>
        <dbReference type="EMBL" id="GGB39818.1"/>
    </source>
</evidence>
<dbReference type="Proteomes" id="UP000621492">
    <property type="component" value="Unassembled WGS sequence"/>
</dbReference>
<sequence length="166" mass="18343">MQTCQIVGYKNSGKTTVMKYLITHFSKKGLKVGSLKHHGHGGEPALIKNTDNYQHFAAGASVSLVQGETNSQIILPNLDLTELIRLFTLLQINLLFVEGFKQADFPKIVLLKCEEDKSLLNKLSSIIAVGSWDEGLLKGVNYPAFPITNMEAHVIKLADYILDGRC</sequence>
<dbReference type="Pfam" id="PF03205">
    <property type="entry name" value="MobB"/>
    <property type="match status" value="1"/>
</dbReference>
<proteinExistence type="predicted"/>
<dbReference type="Gene3D" id="3.40.50.300">
    <property type="entry name" value="P-loop containing nucleotide triphosphate hydrolases"/>
    <property type="match status" value="1"/>
</dbReference>
<protein>
    <submittedName>
        <fullName evidence="2">Molybdopterin-guanine dinucleotide biosynthesis protein MobB</fullName>
    </submittedName>
</protein>
<dbReference type="NCBIfam" id="TIGR00176">
    <property type="entry name" value="mobB"/>
    <property type="match status" value="1"/>
</dbReference>
<name>A0A9W5TWL2_9BACI</name>
<dbReference type="GO" id="GO:0006777">
    <property type="term" value="P:Mo-molybdopterin cofactor biosynthetic process"/>
    <property type="evidence" value="ECO:0007669"/>
    <property type="project" value="InterPro"/>
</dbReference>
<comment type="caution">
    <text evidence="2">The sequence shown here is derived from an EMBL/GenBank/DDBJ whole genome shotgun (WGS) entry which is preliminary data.</text>
</comment>
<evidence type="ECO:0000259" key="1">
    <source>
        <dbReference type="Pfam" id="PF03205"/>
    </source>
</evidence>
<dbReference type="PANTHER" id="PTHR40072:SF1">
    <property type="entry name" value="MOLYBDOPTERIN-GUANINE DINUCLEOTIDE BIOSYNTHESIS ADAPTER PROTEIN"/>
    <property type="match status" value="1"/>
</dbReference>
<keyword evidence="3" id="KW-1185">Reference proteome</keyword>
<dbReference type="GO" id="GO:0005525">
    <property type="term" value="F:GTP binding"/>
    <property type="evidence" value="ECO:0007669"/>
    <property type="project" value="InterPro"/>
</dbReference>
<feature type="domain" description="Molybdopterin-guanine dinucleotide biosynthesis protein B (MobB)" evidence="1">
    <location>
        <begin position="5"/>
        <end position="131"/>
    </location>
</feature>
<dbReference type="SUPFAM" id="SSF52540">
    <property type="entry name" value="P-loop containing nucleoside triphosphate hydrolases"/>
    <property type="match status" value="1"/>
</dbReference>
<gene>
    <name evidence="2" type="primary">mobB</name>
    <name evidence="2" type="ORF">GCM10011409_16660</name>
</gene>
<dbReference type="PANTHER" id="PTHR40072">
    <property type="entry name" value="MOLYBDOPTERIN-GUANINE DINUCLEOTIDE BIOSYNTHESIS ADAPTER PROTEIN-RELATED"/>
    <property type="match status" value="1"/>
</dbReference>
<dbReference type="InterPro" id="IPR052539">
    <property type="entry name" value="MGD_biosynthesis_adapter"/>
</dbReference>